<evidence type="ECO:0000313" key="2">
    <source>
        <dbReference type="EMBL" id="ARE86529.1"/>
    </source>
</evidence>
<sequence length="60" mass="6972">MAQLTQMELQDLRHLISNHQMMVSKLNTYAQQCQDQQVKQMFQQGAQSAQSNAQKLMTFL</sequence>
<dbReference type="KEGG" id="cfm:BJL90_09735"/>
<dbReference type="AlphaFoldDB" id="A0AAC9RJ50"/>
<protein>
    <recommendedName>
        <fullName evidence="5">Spore coat protein</fullName>
    </recommendedName>
</protein>
<evidence type="ECO:0000313" key="3">
    <source>
        <dbReference type="Proteomes" id="UP000177894"/>
    </source>
</evidence>
<dbReference type="Gene3D" id="1.20.1260.10">
    <property type="match status" value="1"/>
</dbReference>
<organism evidence="2 4">
    <name type="scientific">Clostridium formicaceticum</name>
    <dbReference type="NCBI Taxonomy" id="1497"/>
    <lineage>
        <taxon>Bacteria</taxon>
        <taxon>Bacillati</taxon>
        <taxon>Bacillota</taxon>
        <taxon>Clostridia</taxon>
        <taxon>Eubacteriales</taxon>
        <taxon>Clostridiaceae</taxon>
        <taxon>Clostridium</taxon>
    </lineage>
</organism>
<dbReference type="EMBL" id="CP020559">
    <property type="protein sequence ID" value="ARE86529.1"/>
    <property type="molecule type" value="Genomic_DNA"/>
</dbReference>
<dbReference type="EMBL" id="CP017603">
    <property type="protein sequence ID" value="AOY76157.1"/>
    <property type="molecule type" value="Genomic_DNA"/>
</dbReference>
<accession>A0AAC9RJ50</accession>
<dbReference type="RefSeq" id="WP_070967191.1">
    <property type="nucleotide sequence ID" value="NZ_CP017603.1"/>
</dbReference>
<reference evidence="1 3" key="1">
    <citation type="submission" date="2016-10" db="EMBL/GenBank/DDBJ databases">
        <title>Complete Genome Sequence of Acetogen Clostridium formicoaceticum ATCC 27076.</title>
        <authorList>
            <person name="Bao T."/>
            <person name="Cheng C."/>
            <person name="Zhao J."/>
            <person name="Yang S.-T."/>
            <person name="Wang J."/>
            <person name="Wang M."/>
        </authorList>
    </citation>
    <scope>NUCLEOTIDE SEQUENCE [LARGE SCALE GENOMIC DNA]</scope>
    <source>
        <strain evidence="1 3">ATCC 27076</strain>
    </source>
</reference>
<dbReference type="InterPro" id="IPR012347">
    <property type="entry name" value="Ferritin-like"/>
</dbReference>
<evidence type="ECO:0008006" key="5">
    <source>
        <dbReference type="Google" id="ProtNLM"/>
    </source>
</evidence>
<keyword evidence="3" id="KW-1185">Reference proteome</keyword>
<evidence type="ECO:0000313" key="1">
    <source>
        <dbReference type="EMBL" id="AOY76157.1"/>
    </source>
</evidence>
<gene>
    <name evidence="1" type="ORF">BJL90_09735</name>
    <name evidence="2" type="ORF">CLFO_08510</name>
</gene>
<proteinExistence type="predicted"/>
<dbReference type="Proteomes" id="UP000192478">
    <property type="component" value="Chromosome"/>
</dbReference>
<name>A0AAC9RJ50_9CLOT</name>
<evidence type="ECO:0000313" key="4">
    <source>
        <dbReference type="Proteomes" id="UP000192478"/>
    </source>
</evidence>
<dbReference type="Proteomes" id="UP000177894">
    <property type="component" value="Chromosome"/>
</dbReference>
<reference evidence="2 4" key="2">
    <citation type="submission" date="2017-03" db="EMBL/GenBank/DDBJ databases">
        <title>Complete sequence of Clostridium formicaceticum DSM 92.</title>
        <authorList>
            <person name="Poehlein A."/>
            <person name="Karl M."/>
            <person name="Bengelsdorf F.R."/>
            <person name="Duerre P."/>
            <person name="Daniel R."/>
        </authorList>
    </citation>
    <scope>NUCLEOTIDE SEQUENCE [LARGE SCALE GENOMIC DNA]</scope>
    <source>
        <strain evidence="2 4">DSM 92</strain>
    </source>
</reference>